<feature type="domain" description="Helicase associated" evidence="2">
    <location>
        <begin position="144"/>
        <end position="173"/>
    </location>
</feature>
<accession>A0AAP0JKM7</accession>
<evidence type="ECO:0000313" key="4">
    <source>
        <dbReference type="Proteomes" id="UP001420932"/>
    </source>
</evidence>
<protein>
    <recommendedName>
        <fullName evidence="2">Helicase associated domain-containing protein</fullName>
    </recommendedName>
</protein>
<evidence type="ECO:0000313" key="3">
    <source>
        <dbReference type="EMBL" id="KAK9134612.1"/>
    </source>
</evidence>
<gene>
    <name evidence="3" type="ORF">Syun_013942</name>
</gene>
<dbReference type="AlphaFoldDB" id="A0AAP0JKM7"/>
<comment type="caution">
    <text evidence="3">The sequence shown here is derived from an EMBL/GenBank/DDBJ whole genome shotgun (WGS) entry which is preliminary data.</text>
</comment>
<dbReference type="InterPro" id="IPR042035">
    <property type="entry name" value="DEAH_win-hel_dom"/>
</dbReference>
<organism evidence="3 4">
    <name type="scientific">Stephania yunnanensis</name>
    <dbReference type="NCBI Taxonomy" id="152371"/>
    <lineage>
        <taxon>Eukaryota</taxon>
        <taxon>Viridiplantae</taxon>
        <taxon>Streptophyta</taxon>
        <taxon>Embryophyta</taxon>
        <taxon>Tracheophyta</taxon>
        <taxon>Spermatophyta</taxon>
        <taxon>Magnoliopsida</taxon>
        <taxon>Ranunculales</taxon>
        <taxon>Menispermaceae</taxon>
        <taxon>Menispermoideae</taxon>
        <taxon>Cissampelideae</taxon>
        <taxon>Stephania</taxon>
    </lineage>
</organism>
<dbReference type="Pfam" id="PF04408">
    <property type="entry name" value="WHD_HA2"/>
    <property type="match status" value="1"/>
</dbReference>
<reference evidence="3 4" key="1">
    <citation type="submission" date="2024-01" db="EMBL/GenBank/DDBJ databases">
        <title>Genome assemblies of Stephania.</title>
        <authorList>
            <person name="Yang L."/>
        </authorList>
    </citation>
    <scope>NUCLEOTIDE SEQUENCE [LARGE SCALE GENOMIC DNA]</scope>
    <source>
        <strain evidence="3">YNDBR</strain>
        <tissue evidence="3">Leaf</tissue>
    </source>
</reference>
<dbReference type="Gene3D" id="1.10.10.2130">
    <property type="entry name" value="DEAH helicase family, winged-helix domain"/>
    <property type="match status" value="1"/>
</dbReference>
<feature type="region of interest" description="Disordered" evidence="1">
    <location>
        <begin position="1"/>
        <end position="20"/>
    </location>
</feature>
<sequence>MERQEQMQREKMECQEENREMPDCNITFRYQSDDQPGHLTTDIAPSQSAHLDDHQLGHWTDPHRRMPEDQRHLLDDHDEFMSQLMPPPRPPPRYMHQWHLILVLLIEKELTRLLCFCRLKALGIDNILGFDWLASTAPKAMIMALEVLYSLGVLDEDAKLTSPIGFQVSEIPLQQTFVTNLFVAEQQQNAKSVAEFNQQQRV</sequence>
<evidence type="ECO:0000256" key="1">
    <source>
        <dbReference type="SAM" id="MobiDB-lite"/>
    </source>
</evidence>
<keyword evidence="4" id="KW-1185">Reference proteome</keyword>
<proteinExistence type="predicted"/>
<dbReference type="Proteomes" id="UP001420932">
    <property type="component" value="Unassembled WGS sequence"/>
</dbReference>
<dbReference type="InterPro" id="IPR048333">
    <property type="entry name" value="HA2_WH"/>
</dbReference>
<dbReference type="EMBL" id="JBBNAF010000006">
    <property type="protein sequence ID" value="KAK9134612.1"/>
    <property type="molecule type" value="Genomic_DNA"/>
</dbReference>
<name>A0AAP0JKM7_9MAGN</name>
<evidence type="ECO:0000259" key="2">
    <source>
        <dbReference type="Pfam" id="PF04408"/>
    </source>
</evidence>